<dbReference type="AGR" id="WB:WBGene00021326"/>
<feature type="domain" description="aECM cysteine-cradle" evidence="3">
    <location>
        <begin position="441"/>
        <end position="490"/>
    </location>
</feature>
<dbReference type="InterPro" id="IPR055352">
    <property type="entry name" value="CCD_aECM"/>
</dbReference>
<proteinExistence type="predicted"/>
<name>Q8WSP0_CAEEL</name>
<dbReference type="FunCoup" id="Q8WSP0">
    <property type="interactions" value="1477"/>
</dbReference>
<feature type="region of interest" description="Disordered" evidence="1">
    <location>
        <begin position="279"/>
        <end position="303"/>
    </location>
</feature>
<dbReference type="GeneID" id="180794"/>
<evidence type="ECO:0000256" key="2">
    <source>
        <dbReference type="SAM" id="SignalP"/>
    </source>
</evidence>
<dbReference type="PaxDb" id="6239-Y34B4A.10.2"/>
<dbReference type="WormBase" id="Y34B4A.10">
    <property type="protein sequence ID" value="CE30214"/>
    <property type="gene ID" value="WBGene00021326"/>
</dbReference>
<feature type="compositionally biased region" description="Basic and acidic residues" evidence="1">
    <location>
        <begin position="136"/>
        <end position="147"/>
    </location>
</feature>
<dbReference type="OMA" id="KVCDYVA"/>
<gene>
    <name evidence="4" type="ORF">CELE_Y34B4A.10</name>
    <name evidence="4 6" type="ORF">Y34B4A.10</name>
</gene>
<feature type="region of interest" description="Disordered" evidence="1">
    <location>
        <begin position="136"/>
        <end position="187"/>
    </location>
</feature>
<dbReference type="HOGENOM" id="CLU_525019_0_0_1"/>
<evidence type="ECO:0000313" key="6">
    <source>
        <dbReference type="WormBase" id="Y34B4A.10"/>
    </source>
</evidence>
<dbReference type="Pfam" id="PF23626">
    <property type="entry name" value="CCD_aECM"/>
    <property type="match status" value="1"/>
</dbReference>
<evidence type="ECO:0000313" key="5">
    <source>
        <dbReference type="Proteomes" id="UP000001940"/>
    </source>
</evidence>
<keyword evidence="5" id="KW-1185">Reference proteome</keyword>
<dbReference type="CTD" id="180794"/>
<dbReference type="Bgee" id="WBGene00021326">
    <property type="expression patterns" value="Expressed in larva and 3 other cell types or tissues"/>
</dbReference>
<dbReference type="AlphaFoldDB" id="Q8WSP0"/>
<feature type="compositionally biased region" description="Polar residues" evidence="1">
    <location>
        <begin position="149"/>
        <end position="158"/>
    </location>
</feature>
<feature type="chain" id="PRO_5004315757" evidence="2">
    <location>
        <begin position="19"/>
        <end position="498"/>
    </location>
</feature>
<feature type="signal peptide" evidence="2">
    <location>
        <begin position="1"/>
        <end position="18"/>
    </location>
</feature>
<dbReference type="EMBL" id="BX284606">
    <property type="protein sequence ID" value="CCD70392.1"/>
    <property type="molecule type" value="Genomic_DNA"/>
</dbReference>
<accession>Q8WSP0</accession>
<dbReference type="KEGG" id="cel:CELE_Y34B4A.10"/>
<evidence type="ECO:0000313" key="4">
    <source>
        <dbReference type="EMBL" id="CCD70392.1"/>
    </source>
</evidence>
<organism evidence="4 5">
    <name type="scientific">Caenorhabditis elegans</name>
    <dbReference type="NCBI Taxonomy" id="6239"/>
    <lineage>
        <taxon>Eukaryota</taxon>
        <taxon>Metazoa</taxon>
        <taxon>Ecdysozoa</taxon>
        <taxon>Nematoda</taxon>
        <taxon>Chromadorea</taxon>
        <taxon>Rhabditida</taxon>
        <taxon>Rhabditina</taxon>
        <taxon>Rhabditomorpha</taxon>
        <taxon>Rhabditoidea</taxon>
        <taxon>Rhabditidae</taxon>
        <taxon>Peloderinae</taxon>
        <taxon>Caenorhabditis</taxon>
    </lineage>
</organism>
<feature type="region of interest" description="Disordered" evidence="1">
    <location>
        <begin position="228"/>
        <end position="264"/>
    </location>
</feature>
<dbReference type="RefSeq" id="NP_741786.1">
    <property type="nucleotide sequence ID" value="NM_171683.4"/>
</dbReference>
<feature type="compositionally biased region" description="Basic residues" evidence="1">
    <location>
        <begin position="244"/>
        <end position="261"/>
    </location>
</feature>
<sequence>MWLSGVLLLICHYQMVSTSKTIMTNEISMPSLGHKEAVATFQRLQPTNDISTRYRSARFERLRGVPDTIQPIFVKPAEIESEESLIPTTPAAPIQVVPSSETVSEISSEFAPASNESPSALSFTEFNIESMPIIKETDSPSSFDEKSNIGLTSSSVAPTSPEVPVTTSESTTPEHAITSEAPEPISEVSKATPLEHHYAEERVYPTMGSVQAPIEFVEVLPSQQTEVASTSIAETEEPTTTAKTPKKRRHRRKHRKLKKVTKVTEAPAEVTVPTEIVTEPTTESATTPTTTTTISTTPLVTTTPPTAQSAIVIKTLPTTVAPSKVGESYLGGWNEDEAVVVTTSKPSLGYAISQFTQLPESIAIDDDKSIKAYYEKYYAEWYQKHNQAAGTPEASAATVPREIKIELAKPNTASFGSATLQPTGISSPSAAAVEPTKEQLDKVCEYVGKISKSFGIKDLVGFAKNNCPLVQSFHPASTCEQIQHLMSYCETGILVTNQ</sequence>
<keyword evidence="2" id="KW-0732">Signal</keyword>
<dbReference type="eggNOG" id="ENOG502TGP4">
    <property type="taxonomic scope" value="Eukaryota"/>
</dbReference>
<dbReference type="STRING" id="6239.Y34B4A.10.2"/>
<evidence type="ECO:0000259" key="3">
    <source>
        <dbReference type="Pfam" id="PF23626"/>
    </source>
</evidence>
<dbReference type="OrthoDB" id="5861617at2759"/>
<dbReference type="PANTHER" id="PTHR37435:SF4">
    <property type="entry name" value="GROUND-LIKE DOMAIN-CONTAINING PROTEIN"/>
    <property type="match status" value="1"/>
</dbReference>
<protein>
    <submittedName>
        <fullName evidence="4">AECM cysteine-cradle domain-containing protein</fullName>
    </submittedName>
</protein>
<evidence type="ECO:0000256" key="1">
    <source>
        <dbReference type="SAM" id="MobiDB-lite"/>
    </source>
</evidence>
<dbReference type="UCSC" id="Y34B4A.10.1">
    <property type="organism name" value="c. elegans"/>
</dbReference>
<dbReference type="Proteomes" id="UP000001940">
    <property type="component" value="Chromosome X"/>
</dbReference>
<dbReference type="InParanoid" id="Q8WSP0"/>
<dbReference type="PANTHER" id="PTHR37435">
    <property type="entry name" value="PROTEIN CBG14344"/>
    <property type="match status" value="1"/>
</dbReference>
<reference evidence="4 5" key="1">
    <citation type="journal article" date="1998" name="Science">
        <title>Genome sequence of the nematode C. elegans: a platform for investigating biology.</title>
        <authorList>
            <consortium name="The C. elegans sequencing consortium"/>
            <person name="Sulson J.E."/>
            <person name="Waterston R."/>
        </authorList>
    </citation>
    <scope>NUCLEOTIDE SEQUENCE [LARGE SCALE GENOMIC DNA]</scope>
    <source>
        <strain evidence="4 5">Bristol N2</strain>
    </source>
</reference>